<dbReference type="CDD" id="cd01282">
    <property type="entry name" value="HTH_MerR-like_sg3"/>
    <property type="match status" value="1"/>
</dbReference>
<dbReference type="SMART" id="SM00422">
    <property type="entry name" value="HTH_MERR"/>
    <property type="match status" value="1"/>
</dbReference>
<keyword evidence="1" id="KW-0238">DNA-binding</keyword>
<comment type="caution">
    <text evidence="3">The sequence shown here is derived from an EMBL/GenBank/DDBJ whole genome shotgun (WGS) entry which is preliminary data.</text>
</comment>
<dbReference type="Proteomes" id="UP000294947">
    <property type="component" value="Unassembled WGS sequence"/>
</dbReference>
<dbReference type="PANTHER" id="PTHR30204:SF93">
    <property type="entry name" value="HTH MERR-TYPE DOMAIN-CONTAINING PROTEIN"/>
    <property type="match status" value="1"/>
</dbReference>
<dbReference type="InterPro" id="IPR009061">
    <property type="entry name" value="DNA-bd_dom_put_sf"/>
</dbReference>
<dbReference type="GO" id="GO:0003677">
    <property type="term" value="F:DNA binding"/>
    <property type="evidence" value="ECO:0007669"/>
    <property type="project" value="UniProtKB-KW"/>
</dbReference>
<proteinExistence type="predicted"/>
<dbReference type="PROSITE" id="PS00552">
    <property type="entry name" value="HTH_MERR_1"/>
    <property type="match status" value="1"/>
</dbReference>
<accession>A0A4R4Z1Y9</accession>
<dbReference type="PANTHER" id="PTHR30204">
    <property type="entry name" value="REDOX-CYCLING DRUG-SENSING TRANSCRIPTIONAL ACTIVATOR SOXR"/>
    <property type="match status" value="1"/>
</dbReference>
<protein>
    <submittedName>
        <fullName evidence="3">MerR family transcriptional regulator</fullName>
    </submittedName>
</protein>
<evidence type="ECO:0000259" key="2">
    <source>
        <dbReference type="PROSITE" id="PS50937"/>
    </source>
</evidence>
<dbReference type="AlphaFoldDB" id="A0A4R4Z1Y9"/>
<dbReference type="EMBL" id="SMKW01000016">
    <property type="protein sequence ID" value="TDD51370.1"/>
    <property type="molecule type" value="Genomic_DNA"/>
</dbReference>
<gene>
    <name evidence="3" type="ORF">E1288_14395</name>
</gene>
<organism evidence="3 4">
    <name type="scientific">Saccharopolyspora elongata</name>
    <dbReference type="NCBI Taxonomy" id="2530387"/>
    <lineage>
        <taxon>Bacteria</taxon>
        <taxon>Bacillati</taxon>
        <taxon>Actinomycetota</taxon>
        <taxon>Actinomycetes</taxon>
        <taxon>Pseudonocardiales</taxon>
        <taxon>Pseudonocardiaceae</taxon>
        <taxon>Saccharopolyspora</taxon>
    </lineage>
</organism>
<sequence>MRIGELARLTGVKPRLLRYYEERGLLHAARGANGYREYPHDAAERVAQIRTLLSTGMSTEVIRELLPHACGAEPEFAPDPELLATLADELECVDDKLACLNRTREVIAGYLDTARARQQRS</sequence>
<dbReference type="GO" id="GO:0003700">
    <property type="term" value="F:DNA-binding transcription factor activity"/>
    <property type="evidence" value="ECO:0007669"/>
    <property type="project" value="InterPro"/>
</dbReference>
<keyword evidence="4" id="KW-1185">Reference proteome</keyword>
<evidence type="ECO:0000313" key="3">
    <source>
        <dbReference type="EMBL" id="TDD51370.1"/>
    </source>
</evidence>
<evidence type="ECO:0000256" key="1">
    <source>
        <dbReference type="ARBA" id="ARBA00023125"/>
    </source>
</evidence>
<dbReference type="RefSeq" id="WP_132485201.1">
    <property type="nucleotide sequence ID" value="NZ_SMKW01000016.1"/>
</dbReference>
<dbReference type="Pfam" id="PF13411">
    <property type="entry name" value="MerR_1"/>
    <property type="match status" value="1"/>
</dbReference>
<evidence type="ECO:0000313" key="4">
    <source>
        <dbReference type="Proteomes" id="UP000294947"/>
    </source>
</evidence>
<dbReference type="SUPFAM" id="SSF46955">
    <property type="entry name" value="Putative DNA-binding domain"/>
    <property type="match status" value="1"/>
</dbReference>
<name>A0A4R4Z1Y9_9PSEU</name>
<reference evidence="3 4" key="1">
    <citation type="submission" date="2019-03" db="EMBL/GenBank/DDBJ databases">
        <title>Draft genome sequences of novel Actinobacteria.</title>
        <authorList>
            <person name="Sahin N."/>
            <person name="Ay H."/>
            <person name="Saygin H."/>
        </authorList>
    </citation>
    <scope>NUCLEOTIDE SEQUENCE [LARGE SCALE GENOMIC DNA]</scope>
    <source>
        <strain evidence="3 4">7K502</strain>
    </source>
</reference>
<dbReference type="InterPro" id="IPR047057">
    <property type="entry name" value="MerR_fam"/>
</dbReference>
<dbReference type="InterPro" id="IPR000551">
    <property type="entry name" value="MerR-type_HTH_dom"/>
</dbReference>
<dbReference type="PRINTS" id="PR00040">
    <property type="entry name" value="HTHMERR"/>
</dbReference>
<dbReference type="OrthoDB" id="4567915at2"/>
<dbReference type="Gene3D" id="1.10.1660.10">
    <property type="match status" value="1"/>
</dbReference>
<feature type="domain" description="HTH merR-type" evidence="2">
    <location>
        <begin position="1"/>
        <end position="68"/>
    </location>
</feature>
<dbReference type="PROSITE" id="PS50937">
    <property type="entry name" value="HTH_MERR_2"/>
    <property type="match status" value="1"/>
</dbReference>